<dbReference type="EMBL" id="JBHSBI010000011">
    <property type="protein sequence ID" value="MFC4010236.1"/>
    <property type="molecule type" value="Genomic_DNA"/>
</dbReference>
<name>A0ABV8G8A4_9ACTN</name>
<accession>A0ABV8G8A4</accession>
<evidence type="ECO:0000313" key="2">
    <source>
        <dbReference type="Proteomes" id="UP001595851"/>
    </source>
</evidence>
<reference evidence="2" key="1">
    <citation type="journal article" date="2019" name="Int. J. Syst. Evol. Microbiol.">
        <title>The Global Catalogue of Microorganisms (GCM) 10K type strain sequencing project: providing services to taxonomists for standard genome sequencing and annotation.</title>
        <authorList>
            <consortium name="The Broad Institute Genomics Platform"/>
            <consortium name="The Broad Institute Genome Sequencing Center for Infectious Disease"/>
            <person name="Wu L."/>
            <person name="Ma J."/>
        </authorList>
    </citation>
    <scope>NUCLEOTIDE SEQUENCE [LARGE SCALE GENOMIC DNA]</scope>
    <source>
        <strain evidence="2">TBRC 1276</strain>
    </source>
</reference>
<dbReference type="Proteomes" id="UP001595851">
    <property type="component" value="Unassembled WGS sequence"/>
</dbReference>
<keyword evidence="2" id="KW-1185">Reference proteome</keyword>
<organism evidence="1 2">
    <name type="scientific">Nonomuraea purpurea</name>
    <dbReference type="NCBI Taxonomy" id="1849276"/>
    <lineage>
        <taxon>Bacteria</taxon>
        <taxon>Bacillati</taxon>
        <taxon>Actinomycetota</taxon>
        <taxon>Actinomycetes</taxon>
        <taxon>Streptosporangiales</taxon>
        <taxon>Streptosporangiaceae</taxon>
        <taxon>Nonomuraea</taxon>
    </lineage>
</organism>
<sequence length="387" mass="41453">MNPAIARRIPLVCRPKPPGLPLDRRIAELTALTVETPGGDHPQRVARACGVLNFAALIASDSGMPDLAAKLCWRQYKIFTEAGNLTQDIAVMSLMPLVNIARLLIREGDGGGAFAVLQRLYRAAQQRGTTVIRDHDVDLSPLIQTAADHRKICTELWVTLLVDGARALAGLGRWTEAAESMAAHRGVGQRLLDGRQITIMSLVEQNLPQQAADMIDASIPAEPWENAVAAILRIYCRPPTSTTSQNTLDPAVREVLALIADPEPTTAAFRVRLSLTALDLTADRPTAHDSDLRSAVIGVACSDAYAARDVLGHHGVRSRLTSQQEQQVADVLAASGLGAGSLPAAHLDTLTTAVRQGEDSLRAMLGTQASVTAHGRSEPDARRRSAR</sequence>
<comment type="caution">
    <text evidence="1">The sequence shown here is derived from an EMBL/GenBank/DDBJ whole genome shotgun (WGS) entry which is preliminary data.</text>
</comment>
<dbReference type="RefSeq" id="WP_379530251.1">
    <property type="nucleotide sequence ID" value="NZ_JBHSBI010000011.1"/>
</dbReference>
<gene>
    <name evidence="1" type="ORF">ACFOY2_23620</name>
</gene>
<evidence type="ECO:0000313" key="1">
    <source>
        <dbReference type="EMBL" id="MFC4010236.1"/>
    </source>
</evidence>
<proteinExistence type="predicted"/>
<protein>
    <recommendedName>
        <fullName evidence="3">XRE family transcriptional regulator</fullName>
    </recommendedName>
</protein>
<evidence type="ECO:0008006" key="3">
    <source>
        <dbReference type="Google" id="ProtNLM"/>
    </source>
</evidence>